<dbReference type="InterPro" id="IPR050259">
    <property type="entry name" value="SDR"/>
</dbReference>
<dbReference type="GO" id="GO:0004316">
    <property type="term" value="F:3-oxoacyl-[acyl-carrier-protein] reductase (NADPH) activity"/>
    <property type="evidence" value="ECO:0007669"/>
    <property type="project" value="UniProtKB-EC"/>
</dbReference>
<dbReference type="GO" id="GO:0008206">
    <property type="term" value="P:bile acid metabolic process"/>
    <property type="evidence" value="ECO:0007669"/>
    <property type="project" value="UniProtKB-ARBA"/>
</dbReference>
<dbReference type="PANTHER" id="PTHR42879:SF6">
    <property type="entry name" value="NADPH-DEPENDENT REDUCTASE BACG"/>
    <property type="match status" value="1"/>
</dbReference>
<proteinExistence type="inferred from homology"/>
<keyword evidence="4" id="KW-1185">Reference proteome</keyword>
<comment type="caution">
    <text evidence="3">The sequence shown here is derived from an EMBL/GenBank/DDBJ whole genome shotgun (WGS) entry which is preliminary data.</text>
</comment>
<organism evidence="3 4">
    <name type="scientific">Paenibacillus solanacearum</name>
    <dbReference type="NCBI Taxonomy" id="2048548"/>
    <lineage>
        <taxon>Bacteria</taxon>
        <taxon>Bacillati</taxon>
        <taxon>Bacillota</taxon>
        <taxon>Bacilli</taxon>
        <taxon>Bacillales</taxon>
        <taxon>Paenibacillaceae</taxon>
        <taxon>Paenibacillus</taxon>
    </lineage>
</organism>
<dbReference type="Pfam" id="PF13561">
    <property type="entry name" value="adh_short_C2"/>
    <property type="match status" value="1"/>
</dbReference>
<dbReference type="AlphaFoldDB" id="A0A916JXL7"/>
<dbReference type="EC" id="1.1.1.100" evidence="3"/>
<evidence type="ECO:0000313" key="3">
    <source>
        <dbReference type="EMBL" id="CAG7604155.1"/>
    </source>
</evidence>
<evidence type="ECO:0000313" key="4">
    <source>
        <dbReference type="Proteomes" id="UP000693672"/>
    </source>
</evidence>
<accession>A0A916JXL7</accession>
<dbReference type="FunFam" id="3.40.50.720:FF:000084">
    <property type="entry name" value="Short-chain dehydrogenase reductase"/>
    <property type="match status" value="1"/>
</dbReference>
<reference evidence="3" key="1">
    <citation type="submission" date="2021-06" db="EMBL/GenBank/DDBJ databases">
        <authorList>
            <person name="Criscuolo A."/>
        </authorList>
    </citation>
    <scope>NUCLEOTIDE SEQUENCE</scope>
    <source>
        <strain evidence="3">CIP111600</strain>
    </source>
</reference>
<comment type="similarity">
    <text evidence="1">Belongs to the short-chain dehydrogenases/reductases (SDR) family.</text>
</comment>
<protein>
    <submittedName>
        <fullName evidence="3">3-oxoacyl-[acyl-carrier-protein] reductase FabG</fullName>
        <ecNumber evidence="3">1.1.1.100</ecNumber>
    </submittedName>
</protein>
<dbReference type="CDD" id="cd05344">
    <property type="entry name" value="BKR_like_SDR_like"/>
    <property type="match status" value="1"/>
</dbReference>
<keyword evidence="2 3" id="KW-0560">Oxidoreductase</keyword>
<sequence length="272" mass="28929">MKQIAGKGFFPMDLQLKGKAAVVTASSKGLGRAIAEQLAAEGASLLLCSRDEQSVCEVAARLQQAYGIEAAGMAVDLSSPEQIGWLVQQAKDRFGTVDALVCNSGGPPSGSFLSLDEDAWMNAVQLNLMSVVRLTRGFYPLMKERGGRIVTVASTSVKVPIPGLVISNTLRTGVVGLMKTLSAEWGGDGILLNTICPGRIMTDRIVELDTARAARENMTTEQVQDEMIRDIPLGRYGEPEELAAAAAFLLSPRNSYMTGSVFYVDGGAVKAI</sequence>
<dbReference type="Proteomes" id="UP000693672">
    <property type="component" value="Unassembled WGS sequence"/>
</dbReference>
<dbReference type="InterPro" id="IPR002347">
    <property type="entry name" value="SDR_fam"/>
</dbReference>
<evidence type="ECO:0000256" key="2">
    <source>
        <dbReference type="ARBA" id="ARBA00023002"/>
    </source>
</evidence>
<dbReference type="PANTHER" id="PTHR42879">
    <property type="entry name" value="3-OXOACYL-(ACYL-CARRIER-PROTEIN) REDUCTASE"/>
    <property type="match status" value="1"/>
</dbReference>
<evidence type="ECO:0000256" key="1">
    <source>
        <dbReference type="ARBA" id="ARBA00006484"/>
    </source>
</evidence>
<name>A0A916JXL7_9BACL</name>
<gene>
    <name evidence="3" type="primary">fabG_6</name>
    <name evidence="3" type="ORF">PAESOLCIP111_00668</name>
</gene>
<dbReference type="EMBL" id="CAJVAS010000002">
    <property type="protein sequence ID" value="CAG7604155.1"/>
    <property type="molecule type" value="Genomic_DNA"/>
</dbReference>